<name>A0A9D2ISS9_9FIRM</name>
<proteinExistence type="predicted"/>
<accession>A0A9D2ISS9</accession>
<dbReference type="SUPFAM" id="SSF53850">
    <property type="entry name" value="Periplasmic binding protein-like II"/>
    <property type="match status" value="1"/>
</dbReference>
<evidence type="ECO:0000313" key="2">
    <source>
        <dbReference type="EMBL" id="HIZ21901.1"/>
    </source>
</evidence>
<feature type="domain" description="VWFA" evidence="1">
    <location>
        <begin position="360"/>
        <end position="539"/>
    </location>
</feature>
<sequence>ELCGMNRGMKKLFLGAGIFLITFLLAGCAAGSKEKGIFGLGSRDGETLRILSGSENQELEPILEKCMEETGVEVEMDYKGSIDIMRELQNGAENYDAVWPASSMWISIGDEQHLVKHMESIYMTPVVFGIRDSLAQELGFKDQDVSVKDIQKSIEEKKMSFCMTSATQSNSGASAYIGFLYALLGKQDGMTMEDLESDTLRTNIRELLGGVERSSGSSDWLKDMFLNGNYDAMVNYECLIIDADQQLTEEGREPLYVVYPYDGLSLADSPLGYVDHGEEAKEEAFLEVQEFLLSEEIQKEIEATGRRINVNQVSEDNKAVFKEEWGINTDKILSPIQMPDAQVLMEALTVYQTSFKKPSLNIYCLDFSGSMDGKGEKQLKEAMSEILIQENAAENLLQASAGEVNTVIFFDHRILGTETAADDSDEALAELYEKIAAFKIGGGTDIYQAAAEGLKIASRYDLENYTPAIILMTDGRSDNHYQTFLEAWEMYQEDIPVFSITFGDADPSQLEELAALTGGRVFDGTEDLTEAFRNVKGYN</sequence>
<dbReference type="Pfam" id="PF13531">
    <property type="entry name" value="SBP_bac_11"/>
    <property type="match status" value="1"/>
</dbReference>
<comment type="caution">
    <text evidence="2">The sequence shown here is derived from an EMBL/GenBank/DDBJ whole genome shotgun (WGS) entry which is preliminary data.</text>
</comment>
<dbReference type="InterPro" id="IPR036465">
    <property type="entry name" value="vWFA_dom_sf"/>
</dbReference>
<dbReference type="PROSITE" id="PS50234">
    <property type="entry name" value="VWFA"/>
    <property type="match status" value="1"/>
</dbReference>
<dbReference type="InterPro" id="IPR002035">
    <property type="entry name" value="VWF_A"/>
</dbReference>
<dbReference type="Pfam" id="PF13768">
    <property type="entry name" value="VWA_3"/>
    <property type="match status" value="1"/>
</dbReference>
<organism evidence="2 3">
    <name type="scientific">Candidatus Blautia faecigallinarum</name>
    <dbReference type="NCBI Taxonomy" id="2838488"/>
    <lineage>
        <taxon>Bacteria</taxon>
        <taxon>Bacillati</taxon>
        <taxon>Bacillota</taxon>
        <taxon>Clostridia</taxon>
        <taxon>Lachnospirales</taxon>
        <taxon>Lachnospiraceae</taxon>
        <taxon>Blautia</taxon>
    </lineage>
</organism>
<reference evidence="2" key="2">
    <citation type="submission" date="2021-04" db="EMBL/GenBank/DDBJ databases">
        <authorList>
            <person name="Gilroy R."/>
        </authorList>
    </citation>
    <scope>NUCLEOTIDE SEQUENCE</scope>
    <source>
        <strain evidence="2">14324</strain>
    </source>
</reference>
<evidence type="ECO:0000259" key="1">
    <source>
        <dbReference type="PROSITE" id="PS50234"/>
    </source>
</evidence>
<dbReference type="Gene3D" id="3.40.50.410">
    <property type="entry name" value="von Willebrand factor, type A domain"/>
    <property type="match status" value="1"/>
</dbReference>
<dbReference type="SUPFAM" id="SSF53300">
    <property type="entry name" value="vWA-like"/>
    <property type="match status" value="1"/>
</dbReference>
<reference evidence="2" key="1">
    <citation type="journal article" date="2021" name="PeerJ">
        <title>Extensive microbial diversity within the chicken gut microbiome revealed by metagenomics and culture.</title>
        <authorList>
            <person name="Gilroy R."/>
            <person name="Ravi A."/>
            <person name="Getino M."/>
            <person name="Pursley I."/>
            <person name="Horton D.L."/>
            <person name="Alikhan N.F."/>
            <person name="Baker D."/>
            <person name="Gharbi K."/>
            <person name="Hall N."/>
            <person name="Watson M."/>
            <person name="Adriaenssens E.M."/>
            <person name="Foster-Nyarko E."/>
            <person name="Jarju S."/>
            <person name="Secka A."/>
            <person name="Antonio M."/>
            <person name="Oren A."/>
            <person name="Chaudhuri R.R."/>
            <person name="La Ragione R."/>
            <person name="Hildebrand F."/>
            <person name="Pallen M.J."/>
        </authorList>
    </citation>
    <scope>NUCLEOTIDE SEQUENCE</scope>
    <source>
        <strain evidence="2">14324</strain>
    </source>
</reference>
<dbReference type="CDD" id="cd00198">
    <property type="entry name" value="vWFA"/>
    <property type="match status" value="1"/>
</dbReference>
<dbReference type="AlphaFoldDB" id="A0A9D2ISS9"/>
<feature type="non-terminal residue" evidence="2">
    <location>
        <position position="1"/>
    </location>
</feature>
<dbReference type="Proteomes" id="UP000824041">
    <property type="component" value="Unassembled WGS sequence"/>
</dbReference>
<dbReference type="EMBL" id="DXBU01000049">
    <property type="protein sequence ID" value="HIZ21901.1"/>
    <property type="molecule type" value="Genomic_DNA"/>
</dbReference>
<dbReference type="Gene3D" id="3.40.190.10">
    <property type="entry name" value="Periplasmic binding protein-like II"/>
    <property type="match status" value="2"/>
</dbReference>
<dbReference type="SMART" id="SM00327">
    <property type="entry name" value="VWA"/>
    <property type="match status" value="1"/>
</dbReference>
<protein>
    <submittedName>
        <fullName evidence="2">Extracellular solute-binding protein</fullName>
    </submittedName>
</protein>
<gene>
    <name evidence="2" type="ORF">IAA21_03760</name>
</gene>
<evidence type="ECO:0000313" key="3">
    <source>
        <dbReference type="Proteomes" id="UP000824041"/>
    </source>
</evidence>